<dbReference type="OrthoDB" id="9780765at2"/>
<keyword evidence="3" id="KW-1185">Reference proteome</keyword>
<dbReference type="STRING" id="1777137.AWB76_07804"/>
<dbReference type="SUPFAM" id="SSF53474">
    <property type="entry name" value="alpha/beta-Hydrolases"/>
    <property type="match status" value="1"/>
</dbReference>
<dbReference type="GO" id="GO:0016787">
    <property type="term" value="F:hydrolase activity"/>
    <property type="evidence" value="ECO:0007669"/>
    <property type="project" value="UniProtKB-KW"/>
</dbReference>
<evidence type="ECO:0000313" key="3">
    <source>
        <dbReference type="Proteomes" id="UP000054624"/>
    </source>
</evidence>
<dbReference type="Proteomes" id="UP000054624">
    <property type="component" value="Unassembled WGS sequence"/>
</dbReference>
<dbReference type="AlphaFoldDB" id="A0A158DZI2"/>
<evidence type="ECO:0000259" key="1">
    <source>
        <dbReference type="Pfam" id="PF12697"/>
    </source>
</evidence>
<feature type="domain" description="AB hydrolase-1" evidence="1">
    <location>
        <begin position="47"/>
        <end position="275"/>
    </location>
</feature>
<protein>
    <submittedName>
        <fullName evidence="2">Alpha/beta fold family hydrolase</fullName>
    </submittedName>
</protein>
<gene>
    <name evidence="2" type="ORF">AWB76_07804</name>
</gene>
<accession>A0A158DZI2</accession>
<keyword evidence="2" id="KW-0378">Hydrolase</keyword>
<dbReference type="PANTHER" id="PTHR43689:SF8">
    <property type="entry name" value="ALPHA_BETA-HYDROLASES SUPERFAMILY PROTEIN"/>
    <property type="match status" value="1"/>
</dbReference>
<dbReference type="PRINTS" id="PR00111">
    <property type="entry name" value="ABHYDROLASE"/>
</dbReference>
<dbReference type="PANTHER" id="PTHR43689">
    <property type="entry name" value="HYDROLASE"/>
    <property type="match status" value="1"/>
</dbReference>
<reference evidence="3" key="1">
    <citation type="submission" date="2016-01" db="EMBL/GenBank/DDBJ databases">
        <authorList>
            <person name="Peeters Charlotte."/>
        </authorList>
    </citation>
    <scope>NUCLEOTIDE SEQUENCE [LARGE SCALE GENOMIC DNA]</scope>
</reference>
<organism evidence="2 3">
    <name type="scientific">Caballeronia temeraria</name>
    <dbReference type="NCBI Taxonomy" id="1777137"/>
    <lineage>
        <taxon>Bacteria</taxon>
        <taxon>Pseudomonadati</taxon>
        <taxon>Pseudomonadota</taxon>
        <taxon>Betaproteobacteria</taxon>
        <taxon>Burkholderiales</taxon>
        <taxon>Burkholderiaceae</taxon>
        <taxon>Caballeronia</taxon>
    </lineage>
</organism>
<proteinExistence type="predicted"/>
<sequence length="290" mass="30665">MPAYTEGNLPQNFMQEVHGYPSKSVDIPGGQISFREGGQDRKDAIPLVLLHGIGSGAASWSKQLDSIGQARRVVAWDAPGYGESTPVKPYVPVAADYAEALFSWLEAIEIERCVLVGHSLGAIIAGGFALAHASKLAGLLLLSPARGYGSASAAVRDGKRNGRLELLRKLGPEGLARERSSNMLSSAASDEARLFVHWNMSKVVPEGYEQATHLLANADLAADISGFHGRIAVAVGAEDTITPASACEPVARAAGVALQIVPHAGHAGYIEHPGVYSNLIETFCRTCESW</sequence>
<evidence type="ECO:0000313" key="2">
    <source>
        <dbReference type="EMBL" id="SAK99933.1"/>
    </source>
</evidence>
<dbReference type="Gene3D" id="3.40.50.1820">
    <property type="entry name" value="alpha/beta hydrolase"/>
    <property type="match status" value="1"/>
</dbReference>
<dbReference type="Pfam" id="PF12697">
    <property type="entry name" value="Abhydrolase_6"/>
    <property type="match status" value="1"/>
</dbReference>
<dbReference type="EMBL" id="FCOI02000079">
    <property type="protein sequence ID" value="SAK99933.1"/>
    <property type="molecule type" value="Genomic_DNA"/>
</dbReference>
<dbReference type="InterPro" id="IPR000073">
    <property type="entry name" value="AB_hydrolase_1"/>
</dbReference>
<dbReference type="InterPro" id="IPR029058">
    <property type="entry name" value="AB_hydrolase_fold"/>
</dbReference>
<name>A0A158DZI2_9BURK</name>